<protein>
    <submittedName>
        <fullName evidence="2">CopG family transcriptional regulator</fullName>
    </submittedName>
</protein>
<comment type="caution">
    <text evidence="2">The sequence shown here is derived from an EMBL/GenBank/DDBJ whole genome shotgun (WGS) entry which is preliminary data.</text>
</comment>
<name>A0A1V2I3U9_9ACTN</name>
<gene>
    <name evidence="2" type="ORF">BL253_29580</name>
</gene>
<reference evidence="3" key="1">
    <citation type="submission" date="2016-10" db="EMBL/GenBank/DDBJ databases">
        <title>Frankia sp. NRRL B-16386 Genome sequencing.</title>
        <authorList>
            <person name="Ghodhbane-Gtari F."/>
            <person name="Swanson E."/>
            <person name="Gueddou A."/>
            <person name="Hezbri K."/>
            <person name="Ktari K."/>
            <person name="Nouioui I."/>
            <person name="Morris K."/>
            <person name="Simpson S."/>
            <person name="Abebe-Akele F."/>
            <person name="Thomas K."/>
            <person name="Gtari M."/>
            <person name="Tisa L.S."/>
        </authorList>
    </citation>
    <scope>NUCLEOTIDE SEQUENCE [LARGE SCALE GENOMIC DNA]</scope>
    <source>
        <strain evidence="3">NRRL B-16386</strain>
    </source>
</reference>
<evidence type="ECO:0000256" key="1">
    <source>
        <dbReference type="SAM" id="MobiDB-lite"/>
    </source>
</evidence>
<feature type="compositionally biased region" description="Basic and acidic residues" evidence="1">
    <location>
        <begin position="84"/>
        <end position="93"/>
    </location>
</feature>
<keyword evidence="3" id="KW-1185">Reference proteome</keyword>
<dbReference type="EMBL" id="MOMC01000069">
    <property type="protein sequence ID" value="ONH24627.1"/>
    <property type="molecule type" value="Genomic_DNA"/>
</dbReference>
<evidence type="ECO:0000313" key="3">
    <source>
        <dbReference type="Proteomes" id="UP000188929"/>
    </source>
</evidence>
<proteinExistence type="predicted"/>
<dbReference type="OrthoDB" id="3214722at2"/>
<dbReference type="AlphaFoldDB" id="A0A1V2I3U9"/>
<sequence>MGNKKITISVPEDLLEAIRTSAGARGLSAYVTEALRRQQELDRTRELLEWLEDEYGPITDEEHAAAERELADLRAEHARRRAQRRDARPNPAE</sequence>
<dbReference type="Proteomes" id="UP000188929">
    <property type="component" value="Unassembled WGS sequence"/>
</dbReference>
<dbReference type="RefSeq" id="WP_076820685.1">
    <property type="nucleotide sequence ID" value="NZ_MOMC01000069.1"/>
</dbReference>
<organism evidence="2 3">
    <name type="scientific">Pseudofrankia asymbiotica</name>
    <dbReference type="NCBI Taxonomy" id="1834516"/>
    <lineage>
        <taxon>Bacteria</taxon>
        <taxon>Bacillati</taxon>
        <taxon>Actinomycetota</taxon>
        <taxon>Actinomycetes</taxon>
        <taxon>Frankiales</taxon>
        <taxon>Frankiaceae</taxon>
        <taxon>Pseudofrankia</taxon>
    </lineage>
</organism>
<accession>A0A1V2I3U9</accession>
<evidence type="ECO:0000313" key="2">
    <source>
        <dbReference type="EMBL" id="ONH24627.1"/>
    </source>
</evidence>
<feature type="region of interest" description="Disordered" evidence="1">
    <location>
        <begin position="70"/>
        <end position="93"/>
    </location>
</feature>